<feature type="active site" description="Proton acceptor" evidence="5">
    <location>
        <position position="156"/>
    </location>
</feature>
<evidence type="ECO:0000313" key="7">
    <source>
        <dbReference type="EMBL" id="GAA1753978.1"/>
    </source>
</evidence>
<evidence type="ECO:0000256" key="5">
    <source>
        <dbReference type="PROSITE-ProRule" id="PRU01161"/>
    </source>
</evidence>
<proteinExistence type="inferred from homology"/>
<evidence type="ECO:0000256" key="1">
    <source>
        <dbReference type="ARBA" id="ARBA00006636"/>
    </source>
</evidence>
<comment type="caution">
    <text evidence="5">Lacks conserved residue(s) required for the propagation of feature annotation.</text>
</comment>
<dbReference type="InterPro" id="IPR002641">
    <property type="entry name" value="PNPLA_dom"/>
</dbReference>
<feature type="active site" description="Nucleophile" evidence="5">
    <location>
        <position position="42"/>
    </location>
</feature>
<dbReference type="RefSeq" id="WP_344120556.1">
    <property type="nucleotide sequence ID" value="NZ_BAAAOA010000014.1"/>
</dbReference>
<evidence type="ECO:0000259" key="6">
    <source>
        <dbReference type="PROSITE" id="PS51635"/>
    </source>
</evidence>
<keyword evidence="3 5" id="KW-0442">Lipid degradation</keyword>
<sequence>MSPRTRVALALGSGGARGYAHIGVIQVLEERGYDIVTVAGSSMGALVGGLHAAGQLEAYAQWVRGLSQRDVLRLLDPSPSSPGVIRAEKIMAQVRELLDGRLIEDLPIPFTAVATDLLARKEVWFQEGPVDVAVRASIALPSIITPVMLNGRLLADGGIMNPVPIAATVATRADVTVAVSLSAGQQSGEGRVPAHETAAVRPAEEWAERFRRGASHVLDRELARSVLERFAEARGRGASARLLRPAGEVPADAAEALAQDAAQDALLDAAEGAVEGAVEKLVQERFDALPAGLRTLDVMQLSLEVLQSMVLRYRLAGYPPDLLITVPKSAGRLLDFHRAEELIELGRRMAEEAIDRADEFPPARPSPRS</sequence>
<feature type="short sequence motif" description="DGA/G" evidence="5">
    <location>
        <begin position="156"/>
        <end position="158"/>
    </location>
</feature>
<evidence type="ECO:0000256" key="2">
    <source>
        <dbReference type="ARBA" id="ARBA00022801"/>
    </source>
</evidence>
<dbReference type="Gene3D" id="3.40.1090.10">
    <property type="entry name" value="Cytosolic phospholipase A2 catalytic domain"/>
    <property type="match status" value="1"/>
</dbReference>
<dbReference type="Pfam" id="PF01734">
    <property type="entry name" value="Patatin"/>
    <property type="match status" value="1"/>
</dbReference>
<dbReference type="SUPFAM" id="SSF52151">
    <property type="entry name" value="FabD/lysophospholipase-like"/>
    <property type="match status" value="1"/>
</dbReference>
<keyword evidence="4 5" id="KW-0443">Lipid metabolism</keyword>
<gene>
    <name evidence="7" type="ORF">GCM10009767_11250</name>
</gene>
<accession>A0ABN2KE90</accession>
<feature type="domain" description="PNPLA" evidence="6">
    <location>
        <begin position="9"/>
        <end position="169"/>
    </location>
</feature>
<keyword evidence="8" id="KW-1185">Reference proteome</keyword>
<feature type="short sequence motif" description="GXSXG" evidence="5">
    <location>
        <begin position="40"/>
        <end position="44"/>
    </location>
</feature>
<dbReference type="PANTHER" id="PTHR14226:SF76">
    <property type="entry name" value="NTE FAMILY PROTEIN RSSA"/>
    <property type="match status" value="1"/>
</dbReference>
<dbReference type="PROSITE" id="PS51635">
    <property type="entry name" value="PNPLA"/>
    <property type="match status" value="1"/>
</dbReference>
<evidence type="ECO:0000256" key="3">
    <source>
        <dbReference type="ARBA" id="ARBA00022963"/>
    </source>
</evidence>
<evidence type="ECO:0000313" key="8">
    <source>
        <dbReference type="Proteomes" id="UP001501204"/>
    </source>
</evidence>
<organism evidence="7 8">
    <name type="scientific">Kocuria aegyptia</name>
    <dbReference type="NCBI Taxonomy" id="330943"/>
    <lineage>
        <taxon>Bacteria</taxon>
        <taxon>Bacillati</taxon>
        <taxon>Actinomycetota</taxon>
        <taxon>Actinomycetes</taxon>
        <taxon>Micrococcales</taxon>
        <taxon>Micrococcaceae</taxon>
        <taxon>Kocuria</taxon>
    </lineage>
</organism>
<dbReference type="EMBL" id="BAAAOA010000014">
    <property type="protein sequence ID" value="GAA1753978.1"/>
    <property type="molecule type" value="Genomic_DNA"/>
</dbReference>
<dbReference type="InterPro" id="IPR050301">
    <property type="entry name" value="NTE"/>
</dbReference>
<protein>
    <submittedName>
        <fullName evidence="7">Patatin family protein</fullName>
    </submittedName>
</protein>
<dbReference type="PANTHER" id="PTHR14226">
    <property type="entry name" value="NEUROPATHY TARGET ESTERASE/SWISS CHEESE D.MELANOGASTER"/>
    <property type="match status" value="1"/>
</dbReference>
<dbReference type="PROSITE" id="PS01237">
    <property type="entry name" value="UPF0028"/>
    <property type="match status" value="1"/>
</dbReference>
<reference evidence="7 8" key="1">
    <citation type="journal article" date="2019" name="Int. J. Syst. Evol. Microbiol.">
        <title>The Global Catalogue of Microorganisms (GCM) 10K type strain sequencing project: providing services to taxonomists for standard genome sequencing and annotation.</title>
        <authorList>
            <consortium name="The Broad Institute Genomics Platform"/>
            <consortium name="The Broad Institute Genome Sequencing Center for Infectious Disease"/>
            <person name="Wu L."/>
            <person name="Ma J."/>
        </authorList>
    </citation>
    <scope>NUCLEOTIDE SEQUENCE [LARGE SCALE GENOMIC DNA]</scope>
    <source>
        <strain evidence="7 8">JCM 14735</strain>
    </source>
</reference>
<keyword evidence="2 5" id="KW-0378">Hydrolase</keyword>
<dbReference type="Proteomes" id="UP001501204">
    <property type="component" value="Unassembled WGS sequence"/>
</dbReference>
<comment type="caution">
    <text evidence="7">The sequence shown here is derived from an EMBL/GenBank/DDBJ whole genome shotgun (WGS) entry which is preliminary data.</text>
</comment>
<dbReference type="InterPro" id="IPR001423">
    <property type="entry name" value="LysoPLipase_patatin_CS"/>
</dbReference>
<name>A0ABN2KE90_9MICC</name>
<dbReference type="InterPro" id="IPR016035">
    <property type="entry name" value="Acyl_Trfase/lysoPLipase"/>
</dbReference>
<evidence type="ECO:0000256" key="4">
    <source>
        <dbReference type="ARBA" id="ARBA00023098"/>
    </source>
</evidence>
<comment type="similarity">
    <text evidence="1">Belongs to the NTE family.</text>
</comment>